<keyword evidence="2 3" id="KW-0786">Thiamine pyrophosphate</keyword>
<organism evidence="7 8">
    <name type="scientific">Mucilaginibacter ginkgonis</name>
    <dbReference type="NCBI Taxonomy" id="2682091"/>
    <lineage>
        <taxon>Bacteria</taxon>
        <taxon>Pseudomonadati</taxon>
        <taxon>Bacteroidota</taxon>
        <taxon>Sphingobacteriia</taxon>
        <taxon>Sphingobacteriales</taxon>
        <taxon>Sphingobacteriaceae</taxon>
        <taxon>Mucilaginibacter</taxon>
    </lineage>
</organism>
<dbReference type="Pfam" id="PF00205">
    <property type="entry name" value="TPP_enzyme_M"/>
    <property type="match status" value="1"/>
</dbReference>
<reference evidence="7 8" key="1">
    <citation type="submission" date="2020-12" db="EMBL/GenBank/DDBJ databases">
        <title>HMF7856_wgs.fasta genome submission.</title>
        <authorList>
            <person name="Kang H."/>
            <person name="Kim H."/>
            <person name="Joh K."/>
        </authorList>
    </citation>
    <scope>NUCLEOTIDE SEQUENCE [LARGE SCALE GENOMIC DNA]</scope>
    <source>
        <strain evidence="7 8">HMF7856</strain>
    </source>
</reference>
<dbReference type="EMBL" id="CP066775">
    <property type="protein sequence ID" value="QQL49701.1"/>
    <property type="molecule type" value="Genomic_DNA"/>
</dbReference>
<name>A0A6I4INK6_9SPHI</name>
<protein>
    <submittedName>
        <fullName evidence="7">Ubiquinone-dependent pyruvate dehydrogenase</fullName>
    </submittedName>
</protein>
<dbReference type="InterPro" id="IPR047212">
    <property type="entry name" value="TPP_POXB-like"/>
</dbReference>
<dbReference type="InterPro" id="IPR000399">
    <property type="entry name" value="TPP-bd_CS"/>
</dbReference>
<dbReference type="Pfam" id="PF02775">
    <property type="entry name" value="TPP_enzyme_C"/>
    <property type="match status" value="1"/>
</dbReference>
<dbReference type="RefSeq" id="WP_157524883.1">
    <property type="nucleotide sequence ID" value="NZ_CP066775.1"/>
</dbReference>
<comment type="similarity">
    <text evidence="1 3">Belongs to the TPP enzyme family.</text>
</comment>
<dbReference type="Proteomes" id="UP000429232">
    <property type="component" value="Chromosome"/>
</dbReference>
<dbReference type="SUPFAM" id="SSF52518">
    <property type="entry name" value="Thiamin diphosphate-binding fold (THDP-binding)"/>
    <property type="match status" value="2"/>
</dbReference>
<proteinExistence type="inferred from homology"/>
<dbReference type="InterPro" id="IPR011766">
    <property type="entry name" value="TPP_enzyme_TPP-bd"/>
</dbReference>
<dbReference type="Gene3D" id="3.40.50.970">
    <property type="match status" value="2"/>
</dbReference>
<dbReference type="GO" id="GO:0030976">
    <property type="term" value="F:thiamine pyrophosphate binding"/>
    <property type="evidence" value="ECO:0007669"/>
    <property type="project" value="InterPro"/>
</dbReference>
<dbReference type="AlphaFoldDB" id="A0A6I4INK6"/>
<dbReference type="InterPro" id="IPR029061">
    <property type="entry name" value="THDP-binding"/>
</dbReference>
<gene>
    <name evidence="7" type="ORF">GO620_016255</name>
</gene>
<keyword evidence="7" id="KW-0830">Ubiquinone</keyword>
<accession>A0A6I4INK6</accession>
<feature type="domain" description="Thiamine pyrophosphate enzyme TPP-binding" evidence="5">
    <location>
        <begin position="380"/>
        <end position="526"/>
    </location>
</feature>
<evidence type="ECO:0000259" key="6">
    <source>
        <dbReference type="Pfam" id="PF02776"/>
    </source>
</evidence>
<evidence type="ECO:0000313" key="8">
    <source>
        <dbReference type="Proteomes" id="UP000429232"/>
    </source>
</evidence>
<dbReference type="CDD" id="cd02014">
    <property type="entry name" value="TPP_POX"/>
    <property type="match status" value="1"/>
</dbReference>
<dbReference type="InterPro" id="IPR012000">
    <property type="entry name" value="Thiamin_PyroP_enz_cen_dom"/>
</dbReference>
<evidence type="ECO:0000256" key="3">
    <source>
        <dbReference type="RuleBase" id="RU362132"/>
    </source>
</evidence>
<dbReference type="InterPro" id="IPR047210">
    <property type="entry name" value="TPP_PYR_POXB-like"/>
</dbReference>
<dbReference type="PROSITE" id="PS00187">
    <property type="entry name" value="TPP_ENZYMES"/>
    <property type="match status" value="1"/>
</dbReference>
<dbReference type="PANTHER" id="PTHR42981">
    <property type="entry name" value="PYRUVATE DEHYDROGENASE [UBIQUINONE]"/>
    <property type="match status" value="1"/>
</dbReference>
<dbReference type="CDD" id="cd07039">
    <property type="entry name" value="TPP_PYR_POX"/>
    <property type="match status" value="1"/>
</dbReference>
<evidence type="ECO:0000259" key="5">
    <source>
        <dbReference type="Pfam" id="PF02775"/>
    </source>
</evidence>
<dbReference type="SUPFAM" id="SSF52467">
    <property type="entry name" value="DHS-like NAD/FAD-binding domain"/>
    <property type="match status" value="1"/>
</dbReference>
<dbReference type="PANTHER" id="PTHR42981:SF2">
    <property type="entry name" value="PYRUVATE DEHYDROGENASE [UBIQUINONE]"/>
    <property type="match status" value="1"/>
</dbReference>
<evidence type="ECO:0000313" key="7">
    <source>
        <dbReference type="EMBL" id="QQL49701.1"/>
    </source>
</evidence>
<dbReference type="InterPro" id="IPR012001">
    <property type="entry name" value="Thiamin_PyroP_enz_TPP-bd_dom"/>
</dbReference>
<keyword evidence="8" id="KW-1185">Reference proteome</keyword>
<dbReference type="GO" id="GO:0003824">
    <property type="term" value="F:catalytic activity"/>
    <property type="evidence" value="ECO:0007669"/>
    <property type="project" value="InterPro"/>
</dbReference>
<dbReference type="Pfam" id="PF02776">
    <property type="entry name" value="TPP_enzyme_N"/>
    <property type="match status" value="1"/>
</dbReference>
<keyword evidence="7" id="KW-0670">Pyruvate</keyword>
<feature type="domain" description="Thiamine pyrophosphate enzyme N-terminal TPP-binding" evidence="6">
    <location>
        <begin position="4"/>
        <end position="116"/>
    </location>
</feature>
<evidence type="ECO:0000256" key="2">
    <source>
        <dbReference type="ARBA" id="ARBA00023052"/>
    </source>
</evidence>
<dbReference type="Gene3D" id="3.40.50.1220">
    <property type="entry name" value="TPP-binding domain"/>
    <property type="match status" value="1"/>
</dbReference>
<sequence length="578" mass="62323">MAQTVAEQLVDMLVKAGIKRIYAVTGDSLNEVNDAVRRNGEIQWIHVRHEEAGAYAAAAESELSGLACCAGSSGPGHVHLINGLYDAHRAGTPVIAIASTVMSTEFGTEYFQETNTIKLFEDCSCYNQIATTPAQLPRMLQSAIQNALGKKGVAVLGLPGDLTKMDAAEITSSTINFVTKPVIRPADSELAQLAALINKYDKVTIFCGIGAVEAHDEVVALSQKVHAPVGYSFRGKMGIQYDNPNEVGMTGLLGLPSAFHAMHESELLLLLGTDFPYAQFIPDNIAIAQLDTKPERIGRRAKVELGLCGTTIDTLQALLPLIEQKSDDSFLKTQLEFYGKVKDNMQTYVDDKGGKELIHPEFVAATIDKLAKKDAIFTVDTGMCCVWGARYINATGGRTMLGSFNHGSMANAVPHAIGAALTCPDRQVIALAGDGGVSMLLGDLATIAQYKLPVKIVVFNNRSLGMVKLEMEVAGLPDWQTDMVNPDFALVAQAMGIKGVTVKDPDQVEQALREAFMYPGPVLLDVYTDPNALAMPPKIEFEQVKGMAVAMSKMILNGDMKEALDTVKSNYKHIKDLI</sequence>
<dbReference type="InterPro" id="IPR029035">
    <property type="entry name" value="DHS-like_NAD/FAD-binding_dom"/>
</dbReference>
<feature type="domain" description="Thiamine pyrophosphate enzyme central" evidence="4">
    <location>
        <begin position="190"/>
        <end position="318"/>
    </location>
</feature>
<dbReference type="GO" id="GO:0019752">
    <property type="term" value="P:carboxylic acid metabolic process"/>
    <property type="evidence" value="ECO:0007669"/>
    <property type="project" value="UniProtKB-ARBA"/>
</dbReference>
<evidence type="ECO:0000256" key="1">
    <source>
        <dbReference type="ARBA" id="ARBA00007812"/>
    </source>
</evidence>
<dbReference type="InterPro" id="IPR047211">
    <property type="entry name" value="POXB-like"/>
</dbReference>
<dbReference type="KEGG" id="mgik:GO620_016255"/>
<dbReference type="GO" id="GO:0000287">
    <property type="term" value="F:magnesium ion binding"/>
    <property type="evidence" value="ECO:0007669"/>
    <property type="project" value="InterPro"/>
</dbReference>
<evidence type="ECO:0000259" key="4">
    <source>
        <dbReference type="Pfam" id="PF00205"/>
    </source>
</evidence>